<dbReference type="SMART" id="SM01114">
    <property type="entry name" value="CXC"/>
    <property type="match status" value="1"/>
</dbReference>
<evidence type="ECO:0000256" key="2">
    <source>
        <dbReference type="ARBA" id="ARBA00012186"/>
    </source>
</evidence>
<comment type="caution">
    <text evidence="11">The sequence shown here is derived from an EMBL/GenBank/DDBJ whole genome shotgun (WGS) entry which is preliminary data.</text>
</comment>
<dbReference type="SMART" id="SM00717">
    <property type="entry name" value="SANT"/>
    <property type="match status" value="2"/>
</dbReference>
<dbReference type="EC" id="2.1.1.356" evidence="2"/>
<evidence type="ECO:0000256" key="8">
    <source>
        <dbReference type="SAM" id="MobiDB-lite"/>
    </source>
</evidence>
<dbReference type="PROSITE" id="PS51633">
    <property type="entry name" value="CXC"/>
    <property type="match status" value="1"/>
</dbReference>
<name>A0A6A1US31_9ROSI</name>
<dbReference type="GO" id="GO:0031519">
    <property type="term" value="C:PcG protein complex"/>
    <property type="evidence" value="ECO:0007669"/>
    <property type="project" value="InterPro"/>
</dbReference>
<feature type="domain" description="SET" evidence="9">
    <location>
        <begin position="740"/>
        <end position="855"/>
    </location>
</feature>
<accession>A0A6A1US31</accession>
<dbReference type="Pfam" id="PF00856">
    <property type="entry name" value="SET"/>
    <property type="match status" value="1"/>
</dbReference>
<dbReference type="InterPro" id="IPR033467">
    <property type="entry name" value="Tesmin/TSO1-like_CXC"/>
</dbReference>
<dbReference type="CDD" id="cd10519">
    <property type="entry name" value="SET_EZH"/>
    <property type="match status" value="1"/>
</dbReference>
<feature type="compositionally biased region" description="Basic and acidic residues" evidence="8">
    <location>
        <begin position="446"/>
        <end position="470"/>
    </location>
</feature>
<dbReference type="InterPro" id="IPR026489">
    <property type="entry name" value="CXC_dom"/>
</dbReference>
<evidence type="ECO:0000313" key="12">
    <source>
        <dbReference type="Proteomes" id="UP000516437"/>
    </source>
</evidence>
<dbReference type="SMART" id="SM00317">
    <property type="entry name" value="SET"/>
    <property type="match status" value="1"/>
</dbReference>
<gene>
    <name evidence="11" type="ORF">CJ030_MR8G006114</name>
</gene>
<dbReference type="SUPFAM" id="SSF82199">
    <property type="entry name" value="SET domain"/>
    <property type="match status" value="1"/>
</dbReference>
<dbReference type="InterPro" id="IPR001214">
    <property type="entry name" value="SET_dom"/>
</dbReference>
<dbReference type="OrthoDB" id="6141102at2759"/>
<reference evidence="11 12" key="1">
    <citation type="journal article" date="2019" name="Plant Biotechnol. J.">
        <title>The red bayberry genome and genetic basis of sex determination.</title>
        <authorList>
            <person name="Jia H.M."/>
            <person name="Jia H.J."/>
            <person name="Cai Q.L."/>
            <person name="Wang Y."/>
            <person name="Zhao H.B."/>
            <person name="Yang W.F."/>
            <person name="Wang G.Y."/>
            <person name="Li Y.H."/>
            <person name="Zhan D.L."/>
            <person name="Shen Y.T."/>
            <person name="Niu Q.F."/>
            <person name="Chang L."/>
            <person name="Qiu J."/>
            <person name="Zhao L."/>
            <person name="Xie H.B."/>
            <person name="Fu W.Y."/>
            <person name="Jin J."/>
            <person name="Li X.W."/>
            <person name="Jiao Y."/>
            <person name="Zhou C.C."/>
            <person name="Tu T."/>
            <person name="Chai C.Y."/>
            <person name="Gao J.L."/>
            <person name="Fan L.J."/>
            <person name="van de Weg E."/>
            <person name="Wang J.Y."/>
            <person name="Gao Z.S."/>
        </authorList>
    </citation>
    <scope>NUCLEOTIDE SEQUENCE [LARGE SCALE GENOMIC DNA]</scope>
    <source>
        <tissue evidence="11">Leaves</tissue>
    </source>
</reference>
<evidence type="ECO:0000256" key="6">
    <source>
        <dbReference type="ARBA" id="ARBA00023242"/>
    </source>
</evidence>
<dbReference type="InterPro" id="IPR041355">
    <property type="entry name" value="Pre-SET_CXC"/>
</dbReference>
<dbReference type="Proteomes" id="UP000516437">
    <property type="component" value="Chromosome 8"/>
</dbReference>
<keyword evidence="6" id="KW-0539">Nucleus</keyword>
<evidence type="ECO:0000256" key="4">
    <source>
        <dbReference type="ARBA" id="ARBA00022679"/>
    </source>
</evidence>
<dbReference type="FunFam" id="2.170.270.10:FF:000001">
    <property type="entry name" value="Putative histone-lysine N-methyltransferase EZH2"/>
    <property type="match status" value="1"/>
</dbReference>
<dbReference type="InterPro" id="IPR046341">
    <property type="entry name" value="SET_dom_sf"/>
</dbReference>
<feature type="domain" description="CXC" evidence="10">
    <location>
        <begin position="627"/>
        <end position="726"/>
    </location>
</feature>
<evidence type="ECO:0000256" key="7">
    <source>
        <dbReference type="ARBA" id="ARBA00048568"/>
    </source>
</evidence>
<dbReference type="GO" id="GO:0031507">
    <property type="term" value="P:heterochromatin formation"/>
    <property type="evidence" value="ECO:0007669"/>
    <property type="project" value="TreeGrafter"/>
</dbReference>
<feature type="compositionally biased region" description="Basic and acidic residues" evidence="8">
    <location>
        <begin position="866"/>
        <end position="876"/>
    </location>
</feature>
<dbReference type="GO" id="GO:0050793">
    <property type="term" value="P:regulation of developmental process"/>
    <property type="evidence" value="ECO:0007669"/>
    <property type="project" value="UniProtKB-ARBA"/>
</dbReference>
<evidence type="ECO:0000256" key="1">
    <source>
        <dbReference type="ARBA" id="ARBA00004123"/>
    </source>
</evidence>
<organism evidence="11 12">
    <name type="scientific">Morella rubra</name>
    <name type="common">Chinese bayberry</name>
    <dbReference type="NCBI Taxonomy" id="262757"/>
    <lineage>
        <taxon>Eukaryota</taxon>
        <taxon>Viridiplantae</taxon>
        <taxon>Streptophyta</taxon>
        <taxon>Embryophyta</taxon>
        <taxon>Tracheophyta</taxon>
        <taxon>Spermatophyta</taxon>
        <taxon>Magnoliopsida</taxon>
        <taxon>eudicotyledons</taxon>
        <taxon>Gunneridae</taxon>
        <taxon>Pentapetalae</taxon>
        <taxon>rosids</taxon>
        <taxon>fabids</taxon>
        <taxon>Fagales</taxon>
        <taxon>Myricaceae</taxon>
        <taxon>Morella</taxon>
    </lineage>
</organism>
<dbReference type="InterPro" id="IPR025778">
    <property type="entry name" value="Hist-Lys_N-MeTrfase_plant"/>
</dbReference>
<comment type="catalytic activity">
    <reaction evidence="7">
        <text>L-lysyl(27)-[histone H3] + 3 S-adenosyl-L-methionine = N(6),N(6),N(6)-trimethyl-L-lysyl(27)-[histone H3] + 3 S-adenosyl-L-homocysteine + 3 H(+)</text>
        <dbReference type="Rhea" id="RHEA:60292"/>
        <dbReference type="Rhea" id="RHEA-COMP:15535"/>
        <dbReference type="Rhea" id="RHEA-COMP:15548"/>
        <dbReference type="ChEBI" id="CHEBI:15378"/>
        <dbReference type="ChEBI" id="CHEBI:29969"/>
        <dbReference type="ChEBI" id="CHEBI:57856"/>
        <dbReference type="ChEBI" id="CHEBI:59789"/>
        <dbReference type="ChEBI" id="CHEBI:61961"/>
        <dbReference type="EC" id="2.1.1.356"/>
    </reaction>
</comment>
<keyword evidence="5" id="KW-0949">S-adenosyl-L-methionine</keyword>
<evidence type="ECO:0000259" key="10">
    <source>
        <dbReference type="PROSITE" id="PS51633"/>
    </source>
</evidence>
<dbReference type="Gene3D" id="2.170.270.10">
    <property type="entry name" value="SET domain"/>
    <property type="match status" value="1"/>
</dbReference>
<dbReference type="AlphaFoldDB" id="A0A6A1US31"/>
<feature type="region of interest" description="Disordered" evidence="8">
    <location>
        <begin position="442"/>
        <end position="470"/>
    </location>
</feature>
<dbReference type="PROSITE" id="PS51576">
    <property type="entry name" value="SAM_MT43_EZ"/>
    <property type="match status" value="1"/>
</dbReference>
<evidence type="ECO:0000313" key="11">
    <source>
        <dbReference type="EMBL" id="KAB1202607.1"/>
    </source>
</evidence>
<keyword evidence="12" id="KW-1185">Reference proteome</keyword>
<dbReference type="EMBL" id="RXIC02000026">
    <property type="protein sequence ID" value="KAB1202607.1"/>
    <property type="molecule type" value="Genomic_DNA"/>
</dbReference>
<dbReference type="PROSITE" id="PS50280">
    <property type="entry name" value="SET"/>
    <property type="match status" value="1"/>
</dbReference>
<comment type="subcellular location">
    <subcellularLocation>
        <location evidence="1">Nucleus</location>
    </subcellularLocation>
</comment>
<keyword evidence="3 11" id="KW-0489">Methyltransferase</keyword>
<evidence type="ECO:0000256" key="3">
    <source>
        <dbReference type="ARBA" id="ARBA00022603"/>
    </source>
</evidence>
<evidence type="ECO:0000259" key="9">
    <source>
        <dbReference type="PROSITE" id="PS50280"/>
    </source>
</evidence>
<dbReference type="GO" id="GO:0003682">
    <property type="term" value="F:chromatin binding"/>
    <property type="evidence" value="ECO:0007669"/>
    <property type="project" value="TreeGrafter"/>
</dbReference>
<dbReference type="InterPro" id="IPR001005">
    <property type="entry name" value="SANT/Myb"/>
</dbReference>
<dbReference type="InterPro" id="IPR045318">
    <property type="entry name" value="EZH1/2-like"/>
</dbReference>
<feature type="region of interest" description="Disordered" evidence="8">
    <location>
        <begin position="860"/>
        <end position="889"/>
    </location>
</feature>
<dbReference type="Pfam" id="PF18264">
    <property type="entry name" value="preSET_CXC"/>
    <property type="match status" value="1"/>
</dbReference>
<dbReference type="Pfam" id="PF25996">
    <property type="entry name" value="HTH_CLF_N"/>
    <property type="match status" value="1"/>
</dbReference>
<proteinExistence type="predicted"/>
<evidence type="ECO:0000256" key="5">
    <source>
        <dbReference type="ARBA" id="ARBA00022691"/>
    </source>
</evidence>
<dbReference type="GO" id="GO:0140951">
    <property type="term" value="F:histone H3K27 trimethyltransferase activity"/>
    <property type="evidence" value="ECO:0007669"/>
    <property type="project" value="UniProtKB-EC"/>
</dbReference>
<sequence>MMFKASDSATKFRKSAGEQSSDVLGALSYKINQLKKQIQAERLISINEKIVQNGKKLESHVSHVIQVTSKKELSLTENGIGKMLSSRIEQPLCKFNGFAQGLGDKDYINTHEVVLSTSTQLPYVEKLPPYTTWIFLDRNQRMAEDQSVVGRRRIYYDQHGGEALVCSDSEDETTEHEEERHEFSESEDRILWMSLQEHGVGEEVVKLVSQFIGGTTLEIQERYDTLKEMYHEKHVLNCEDSRECGPDKGISLDKSLSAALDSFDNLFCRRCMLFDCRLHGCSQALIYPTEKQSYWSEHEENLTPCSAECYLQLRGVKDLPEVSNLDAFQRTNIATSEERVETPMPGNTEEPGARDSTNIIGDKICISGKITSGTSEAICSSEVAAVTSNTSVPEIDDQSMGKHEVMNLADTAQNVSLVSDDFQGPNKKQKKLSDLNVVSATSEAKAALDHPSSDNSENRTTRKHCPKEPGEYTLDEFVSSVSASFDRSEDNVRDEIKDTREVPELKHSSNSIGRSTEELGRAEWKPIEKELYLKGVEMFGRNSCLIARNLLSGLKTCIEVSRYMHEAGASMPNRSISAPSLLTEDNGKADMEHTDQEMPARSRLLRRRGKTRKFKYSWKSAGHPSIWKRIADGKNQSCKQYTPCGCQSMCGKECPCLDNGTCCEKYCGCSKSCKNRFRGCHCAKSQCRSRQCPCFAAGRECDPDVCRNCWVSCGDSSLGEPPRRGDGQCGNMRLLLRQQQRILLAKSDVAGWGAFLKNPVNKNDYLGEYTGELISHREADKRGKIYDRANSSFLFDLNDQFVLDAYRKGDKLKFANHSSNPNCYAKVMLVAGDHRVGIFAKERIEASEELFYDYRYGPDQAPAWARKPEGSKRDDSSLSQGRAKKHQSH</sequence>
<dbReference type="PANTHER" id="PTHR45747">
    <property type="entry name" value="HISTONE-LYSINE N-METHYLTRANSFERASE E(Z)"/>
    <property type="match status" value="1"/>
</dbReference>
<dbReference type="InterPro" id="IPR058609">
    <property type="entry name" value="HTH_CLF-like"/>
</dbReference>
<keyword evidence="4 11" id="KW-0808">Transferase</keyword>
<dbReference type="PANTHER" id="PTHR45747:SF14">
    <property type="entry name" value="HISTONE-LYSINE N-METHYLTRANSFERASE EZA1"/>
    <property type="match status" value="1"/>
</dbReference>
<dbReference type="GO" id="GO:0032259">
    <property type="term" value="P:methylation"/>
    <property type="evidence" value="ECO:0007669"/>
    <property type="project" value="UniProtKB-KW"/>
</dbReference>
<protein>
    <recommendedName>
        <fullName evidence="2">[histone H3]-lysine(27) N-trimethyltransferase</fullName>
        <ecNumber evidence="2">2.1.1.356</ecNumber>
    </recommendedName>
</protein>